<dbReference type="InParanoid" id="A0A078AAJ8"/>
<keyword evidence="3" id="KW-1185">Reference proteome</keyword>
<accession>A0A078AAJ8</accession>
<proteinExistence type="predicted"/>
<evidence type="ECO:0000256" key="1">
    <source>
        <dbReference type="SAM" id="MobiDB-lite"/>
    </source>
</evidence>
<sequence length="345" mass="40721">MGIFYQGIFKHCLERMVFYMHKLKEQCQDQDQKKKEKQFLMQRLLVYKHCLQILKESQMYDLVDLRLFATFVEIEFSELKNQIYPLLSLLKKYLTRDEQVEDPSYLKVLYKNLKNQYTKIRSNSALSQTLISQKQQSDENIMSSPHQTISDPVIRPASESVRNKPQSEIDLKQQISALQQSGTLSNEQIIEVKTKGKSSLRYQPSNALNTIDYDPSLNSSNNQKNSNLYFSKRKLSFQSKRECSTRKQKNKGDIMKRQSLDNYMNYITKKFKFDDSSITMQNQPKLQQSNTMNQRITQSSPQKSIRTHLRERQLGMLQKETNLQIYFRNLNQELSLIDRFKEGLA</sequence>
<gene>
    <name evidence="2" type="primary">Contig3829.g4094</name>
    <name evidence="2" type="ORF">STYLEM_8225</name>
</gene>
<evidence type="ECO:0000313" key="3">
    <source>
        <dbReference type="Proteomes" id="UP000039865"/>
    </source>
</evidence>
<reference evidence="2 3" key="1">
    <citation type="submission" date="2014-06" db="EMBL/GenBank/DDBJ databases">
        <authorList>
            <person name="Swart Estienne"/>
        </authorList>
    </citation>
    <scope>NUCLEOTIDE SEQUENCE [LARGE SCALE GENOMIC DNA]</scope>
    <source>
        <strain evidence="2 3">130c</strain>
    </source>
</reference>
<dbReference type="EMBL" id="CCKQ01007817">
    <property type="protein sequence ID" value="CDW79239.1"/>
    <property type="molecule type" value="Genomic_DNA"/>
</dbReference>
<name>A0A078AAJ8_STYLE</name>
<evidence type="ECO:0000313" key="2">
    <source>
        <dbReference type="EMBL" id="CDW79239.1"/>
    </source>
</evidence>
<protein>
    <submittedName>
        <fullName evidence="2">Uncharacterized protein</fullName>
    </submittedName>
</protein>
<dbReference type="AlphaFoldDB" id="A0A078AAJ8"/>
<organism evidence="2 3">
    <name type="scientific">Stylonychia lemnae</name>
    <name type="common">Ciliate</name>
    <dbReference type="NCBI Taxonomy" id="5949"/>
    <lineage>
        <taxon>Eukaryota</taxon>
        <taxon>Sar</taxon>
        <taxon>Alveolata</taxon>
        <taxon>Ciliophora</taxon>
        <taxon>Intramacronucleata</taxon>
        <taxon>Spirotrichea</taxon>
        <taxon>Stichotrichia</taxon>
        <taxon>Sporadotrichida</taxon>
        <taxon>Oxytrichidae</taxon>
        <taxon>Stylonychinae</taxon>
        <taxon>Stylonychia</taxon>
    </lineage>
</organism>
<feature type="compositionally biased region" description="Polar residues" evidence="1">
    <location>
        <begin position="285"/>
        <end position="304"/>
    </location>
</feature>
<feature type="region of interest" description="Disordered" evidence="1">
    <location>
        <begin position="285"/>
        <end position="305"/>
    </location>
</feature>
<dbReference type="Proteomes" id="UP000039865">
    <property type="component" value="Unassembled WGS sequence"/>
</dbReference>